<evidence type="ECO:0000313" key="2">
    <source>
        <dbReference type="Proteomes" id="UP001058120"/>
    </source>
</evidence>
<evidence type="ECO:0000313" key="1">
    <source>
        <dbReference type="EMBL" id="UWX06373.1"/>
    </source>
</evidence>
<dbReference type="RefSeq" id="WP_334315978.1">
    <property type="nucleotide sequence ID" value="NZ_CP065938.1"/>
</dbReference>
<dbReference type="Proteomes" id="UP001058120">
    <property type="component" value="Chromosome"/>
</dbReference>
<reference evidence="1" key="1">
    <citation type="submission" date="2020-12" db="EMBL/GenBank/DDBJ databases">
        <title>Taurinivorans muris gen. nov., sp. nov., fundamental and realized metabolic niche of a ubiquitous sulfidogenic bacterium in the murine intestine.</title>
        <authorList>
            <person name="Ye H."/>
            <person name="Hanson B.T."/>
            <person name="Loy A."/>
        </authorList>
    </citation>
    <scope>NUCLEOTIDE SEQUENCE</scope>
    <source>
        <strain evidence="1">LT0009</strain>
    </source>
</reference>
<accession>A0ABY5Y2Z2</accession>
<protein>
    <submittedName>
        <fullName evidence="1">Uncharacterized protein</fullName>
    </submittedName>
</protein>
<name>A0ABY5Y2Z2_9BACT</name>
<dbReference type="EMBL" id="CP065938">
    <property type="protein sequence ID" value="UWX06373.1"/>
    <property type="molecule type" value="Genomic_DNA"/>
</dbReference>
<sequence>MNINKDFDDFVNKKTEQTKNESEPDFFDKMFDEAFDAEIQLCIIYETLGKDFVLALVENTKRARAKHPTFAYYEEQKLEILQEEYEEVRQAFYTETLERTKEELLDVGTVLARWYGNE</sequence>
<keyword evidence="2" id="KW-1185">Reference proteome</keyword>
<proteinExistence type="predicted"/>
<gene>
    <name evidence="1" type="ORF">JBF11_03410</name>
</gene>
<dbReference type="Gene3D" id="1.10.287.1080">
    <property type="entry name" value="MazG-like"/>
    <property type="match status" value="1"/>
</dbReference>
<dbReference type="SUPFAM" id="SSF101386">
    <property type="entry name" value="all-alpha NTP pyrophosphatases"/>
    <property type="match status" value="1"/>
</dbReference>
<organism evidence="1 2">
    <name type="scientific">Taurinivorans muris</name>
    <dbReference type="NCBI Taxonomy" id="2787751"/>
    <lineage>
        <taxon>Bacteria</taxon>
        <taxon>Pseudomonadati</taxon>
        <taxon>Thermodesulfobacteriota</taxon>
        <taxon>Desulfovibrionia</taxon>
        <taxon>Desulfovibrionales</taxon>
        <taxon>Desulfovibrionaceae</taxon>
        <taxon>Taurinivorans</taxon>
    </lineage>
</organism>